<evidence type="ECO:0000256" key="1">
    <source>
        <dbReference type="SAM" id="SignalP"/>
    </source>
</evidence>
<organism evidence="2 3">
    <name type="scientific">Kitasatospora kifunensis</name>
    <name type="common">Streptomyces kifunensis</name>
    <dbReference type="NCBI Taxonomy" id="58351"/>
    <lineage>
        <taxon>Bacteria</taxon>
        <taxon>Bacillati</taxon>
        <taxon>Actinomycetota</taxon>
        <taxon>Actinomycetes</taxon>
        <taxon>Kitasatosporales</taxon>
        <taxon>Streptomycetaceae</taxon>
        <taxon>Kitasatospora</taxon>
    </lineage>
</organism>
<dbReference type="RefSeq" id="WP_184934772.1">
    <property type="nucleotide sequence ID" value="NZ_JACHJV010000001.1"/>
</dbReference>
<feature type="signal peptide" evidence="1">
    <location>
        <begin position="1"/>
        <end position="34"/>
    </location>
</feature>
<evidence type="ECO:0000313" key="3">
    <source>
        <dbReference type="Proteomes" id="UP000540506"/>
    </source>
</evidence>
<proteinExistence type="predicted"/>
<sequence>MNRSTRTRSRCISGIAAAVMAVGGLLASSPAASASPNPVGGPGPYFELETNGVFQEYGLNVANLTQNSVDVTRGPNRSQQIDNLAGCGTRAHVLNLLSLDYQGDVVLSINMYDACIVRVTNGEVYTIAFSHFTTSRQPATS</sequence>
<dbReference type="AlphaFoldDB" id="A0A7W7VTU9"/>
<feature type="chain" id="PRO_5031096753" evidence="1">
    <location>
        <begin position="35"/>
        <end position="141"/>
    </location>
</feature>
<reference evidence="2 3" key="1">
    <citation type="submission" date="2020-08" db="EMBL/GenBank/DDBJ databases">
        <title>Sequencing the genomes of 1000 actinobacteria strains.</title>
        <authorList>
            <person name="Klenk H.-P."/>
        </authorList>
    </citation>
    <scope>NUCLEOTIDE SEQUENCE [LARGE SCALE GENOMIC DNA]</scope>
    <source>
        <strain evidence="2 3">DSM 41654</strain>
    </source>
</reference>
<protein>
    <submittedName>
        <fullName evidence="2">Uncharacterized protein</fullName>
    </submittedName>
</protein>
<accession>A0A7W7VTU9</accession>
<dbReference type="Proteomes" id="UP000540506">
    <property type="component" value="Unassembled WGS sequence"/>
</dbReference>
<keyword evidence="1" id="KW-0732">Signal</keyword>
<name>A0A7W7VTU9_KITKI</name>
<keyword evidence="3" id="KW-1185">Reference proteome</keyword>
<dbReference type="EMBL" id="JACHJV010000001">
    <property type="protein sequence ID" value="MBB4922632.1"/>
    <property type="molecule type" value="Genomic_DNA"/>
</dbReference>
<gene>
    <name evidence="2" type="ORF">FHR34_001625</name>
</gene>
<comment type="caution">
    <text evidence="2">The sequence shown here is derived from an EMBL/GenBank/DDBJ whole genome shotgun (WGS) entry which is preliminary data.</text>
</comment>
<evidence type="ECO:0000313" key="2">
    <source>
        <dbReference type="EMBL" id="MBB4922632.1"/>
    </source>
</evidence>